<protein>
    <submittedName>
        <fullName evidence="1">Predicted protein</fullName>
    </submittedName>
</protein>
<reference evidence="2" key="4">
    <citation type="submission" date="2022-01" db="UniProtKB">
        <authorList>
            <consortium name="EnsemblPlants"/>
        </authorList>
    </citation>
    <scope>IDENTIFICATION</scope>
    <source>
        <strain evidence="2">subsp. vulgare</strain>
    </source>
</reference>
<sequence>MDPPHLSLSLKQISQAVIADSLTHHPYGCRVSSLTLRCCQPLPFDAFDLVVAWAGNLIVLSDALSKPEVWLADARYEQLLTPESMVNSIANCWHACMDIMVMLLPKLLF</sequence>
<reference evidence="1" key="1">
    <citation type="journal article" date="2011" name="Plant Physiol.">
        <title>Comprehensive sequence analysis of 24,783 barley full-length cDNAs derived from 12 clone libraries.</title>
        <authorList>
            <person name="Matsumoto T."/>
            <person name="Tanaka T."/>
            <person name="Sakai H."/>
            <person name="Amano N."/>
            <person name="Kanamori H."/>
            <person name="Kurita K."/>
            <person name="Kikuta A."/>
            <person name="Kamiya K."/>
            <person name="Yamamoto M."/>
            <person name="Ikawa H."/>
            <person name="Fujii N."/>
            <person name="Hori K."/>
            <person name="Itoh T."/>
            <person name="Sato K."/>
        </authorList>
    </citation>
    <scope>NUCLEOTIDE SEQUENCE</scope>
    <source>
        <tissue evidence="1">Leaf</tissue>
    </source>
</reference>
<keyword evidence="3" id="KW-1185">Reference proteome</keyword>
<reference evidence="3" key="2">
    <citation type="journal article" date="2012" name="Nature">
        <title>A physical, genetic and functional sequence assembly of the barley genome.</title>
        <authorList>
            <consortium name="The International Barley Genome Sequencing Consortium"/>
            <person name="Mayer K.F."/>
            <person name="Waugh R."/>
            <person name="Brown J.W."/>
            <person name="Schulman A."/>
            <person name="Langridge P."/>
            <person name="Platzer M."/>
            <person name="Fincher G.B."/>
            <person name="Muehlbauer G.J."/>
            <person name="Sato K."/>
            <person name="Close T.J."/>
            <person name="Wise R.P."/>
            <person name="Stein N."/>
        </authorList>
    </citation>
    <scope>NUCLEOTIDE SEQUENCE [LARGE SCALE GENOMIC DNA]</scope>
    <source>
        <strain evidence="3">cv. Morex</strain>
    </source>
</reference>
<dbReference type="Gramene" id="HORVU.MOREX.r2.7HG0616230.1">
    <property type="protein sequence ID" value="HORVU.MOREX.r2.7HG0616230.1.CDS.1"/>
    <property type="gene ID" value="HORVU.MOREX.r2.7HG0616230"/>
</dbReference>
<organism evidence="1">
    <name type="scientific">Hordeum vulgare subsp. vulgare</name>
    <name type="common">Domesticated barley</name>
    <dbReference type="NCBI Taxonomy" id="112509"/>
    <lineage>
        <taxon>Eukaryota</taxon>
        <taxon>Viridiplantae</taxon>
        <taxon>Streptophyta</taxon>
        <taxon>Embryophyta</taxon>
        <taxon>Tracheophyta</taxon>
        <taxon>Spermatophyta</taxon>
        <taxon>Magnoliopsida</taxon>
        <taxon>Liliopsida</taxon>
        <taxon>Poales</taxon>
        <taxon>Poaceae</taxon>
        <taxon>BOP clade</taxon>
        <taxon>Pooideae</taxon>
        <taxon>Triticodae</taxon>
        <taxon>Triticeae</taxon>
        <taxon>Hordeinae</taxon>
        <taxon>Hordeum</taxon>
    </lineage>
</organism>
<reference evidence="2" key="3">
    <citation type="submission" date="2020-10" db="EMBL/GenBank/DDBJ databases">
        <authorList>
            <person name="Scholz U."/>
            <person name="Mascher M."/>
            <person name="Fiebig A."/>
        </authorList>
    </citation>
    <scope>NUCLEOTIDE SEQUENCE [LARGE SCALE GENOMIC DNA]</scope>
    <source>
        <strain evidence="2">cv. Morex</strain>
    </source>
</reference>
<proteinExistence type="evidence at transcript level"/>
<accession>F2CYG1</accession>
<evidence type="ECO:0000313" key="3">
    <source>
        <dbReference type="Proteomes" id="UP000011116"/>
    </source>
</evidence>
<dbReference type="AlphaFoldDB" id="F2CYG1"/>
<dbReference type="Gramene" id="HORVU.MOREX.r3.7HG0743260.1">
    <property type="protein sequence ID" value="HORVU.MOREX.r3.7HG0743260.1.CDS1"/>
    <property type="gene ID" value="HORVU.MOREX.r3.7HG0743260"/>
</dbReference>
<dbReference type="EMBL" id="AK356666">
    <property type="protein sequence ID" value="BAJ87882.1"/>
    <property type="molecule type" value="mRNA"/>
</dbReference>
<dbReference type="Proteomes" id="UP000011116">
    <property type="component" value="Chromosome 7H"/>
</dbReference>
<dbReference type="EnsemblPlants" id="HORVU.MOREX.r3.7HG0743260.1">
    <property type="protein sequence ID" value="HORVU.MOREX.r3.7HG0743260.1.CDS1"/>
    <property type="gene ID" value="HORVU.MOREX.r3.7HG0743260"/>
</dbReference>
<name>F2CYG1_HORVV</name>
<evidence type="ECO:0000313" key="2">
    <source>
        <dbReference type="EnsemblPlants" id="HORVU.MOREX.r3.7HG0743260.1.CDS1"/>
    </source>
</evidence>
<evidence type="ECO:0000313" key="1">
    <source>
        <dbReference type="EMBL" id="BAJ87882.1"/>
    </source>
</evidence>